<keyword evidence="3" id="KW-1185">Reference proteome</keyword>
<dbReference type="AlphaFoldDB" id="A0A8J2HR51"/>
<dbReference type="EMBL" id="CAJNRD030001124">
    <property type="protein sequence ID" value="CAG5109109.1"/>
    <property type="molecule type" value="Genomic_DNA"/>
</dbReference>
<reference evidence="2" key="1">
    <citation type="submission" date="2021-04" db="EMBL/GenBank/DDBJ databases">
        <authorList>
            <person name="Chebbi M.A.C M."/>
        </authorList>
    </citation>
    <scope>NUCLEOTIDE SEQUENCE</scope>
</reference>
<name>A0A8J2HR51_COTCN</name>
<gene>
    <name evidence="2" type="ORF">HICCMSTLAB_LOCUS13745</name>
</gene>
<comment type="caution">
    <text evidence="2">The sequence shown here is derived from an EMBL/GenBank/DDBJ whole genome shotgun (WGS) entry which is preliminary data.</text>
</comment>
<evidence type="ECO:0000313" key="2">
    <source>
        <dbReference type="EMBL" id="CAG5109109.1"/>
    </source>
</evidence>
<accession>A0A8J2HR51</accession>
<organism evidence="2 3">
    <name type="scientific">Cotesia congregata</name>
    <name type="common">Parasitoid wasp</name>
    <name type="synonym">Apanteles congregatus</name>
    <dbReference type="NCBI Taxonomy" id="51543"/>
    <lineage>
        <taxon>Eukaryota</taxon>
        <taxon>Metazoa</taxon>
        <taxon>Ecdysozoa</taxon>
        <taxon>Arthropoda</taxon>
        <taxon>Hexapoda</taxon>
        <taxon>Insecta</taxon>
        <taxon>Pterygota</taxon>
        <taxon>Neoptera</taxon>
        <taxon>Endopterygota</taxon>
        <taxon>Hymenoptera</taxon>
        <taxon>Apocrita</taxon>
        <taxon>Ichneumonoidea</taxon>
        <taxon>Braconidae</taxon>
        <taxon>Microgastrinae</taxon>
        <taxon>Cotesia</taxon>
    </lineage>
</organism>
<dbReference type="Proteomes" id="UP000786811">
    <property type="component" value="Unassembled WGS sequence"/>
</dbReference>
<sequence>MENFIFREFESQKNPRIQSNWVCVNTQMEAVQQELSKIDFKWLRKSITETQISLGKESLSSVFEIPTDAAISNGTNKSTTAGSIKLSGKKQYGKADQHSPT</sequence>
<evidence type="ECO:0000256" key="1">
    <source>
        <dbReference type="SAM" id="MobiDB-lite"/>
    </source>
</evidence>
<proteinExistence type="predicted"/>
<feature type="compositionally biased region" description="Polar residues" evidence="1">
    <location>
        <begin position="70"/>
        <end position="82"/>
    </location>
</feature>
<feature type="region of interest" description="Disordered" evidence="1">
    <location>
        <begin position="70"/>
        <end position="101"/>
    </location>
</feature>
<protein>
    <submittedName>
        <fullName evidence="2">Uncharacterized protein</fullName>
    </submittedName>
</protein>
<evidence type="ECO:0000313" key="3">
    <source>
        <dbReference type="Proteomes" id="UP000786811"/>
    </source>
</evidence>